<dbReference type="InterPro" id="IPR042000">
    <property type="entry name" value="Sortase_D_2"/>
</dbReference>
<dbReference type="Gene3D" id="2.40.260.10">
    <property type="entry name" value="Sortase"/>
    <property type="match status" value="1"/>
</dbReference>
<comment type="caution">
    <text evidence="2">The sequence shown here is derived from an EMBL/GenBank/DDBJ whole genome shotgun (WGS) entry which is preliminary data.</text>
</comment>
<protein>
    <submittedName>
        <fullName evidence="2">Sortase A</fullName>
        <ecNumber evidence="2">3.4.22.70</ecNumber>
    </submittedName>
</protein>
<evidence type="ECO:0000313" key="2">
    <source>
        <dbReference type="EMBL" id="MET3574126.1"/>
    </source>
</evidence>
<evidence type="ECO:0000313" key="3">
    <source>
        <dbReference type="Proteomes" id="UP001549099"/>
    </source>
</evidence>
<keyword evidence="3" id="KW-1185">Reference proteome</keyword>
<dbReference type="EMBL" id="JBEPLW010000001">
    <property type="protein sequence ID" value="MET3574126.1"/>
    <property type="molecule type" value="Genomic_DNA"/>
</dbReference>
<accession>A0ABV2G769</accession>
<dbReference type="SUPFAM" id="SSF63817">
    <property type="entry name" value="Sortase"/>
    <property type="match status" value="1"/>
</dbReference>
<dbReference type="Proteomes" id="UP001549099">
    <property type="component" value="Unassembled WGS sequence"/>
</dbReference>
<dbReference type="EC" id="3.4.22.70" evidence="2"/>
<name>A0ABV2G769_9BACL</name>
<keyword evidence="1 2" id="KW-0378">Hydrolase</keyword>
<dbReference type="InterPro" id="IPR005754">
    <property type="entry name" value="Sortase"/>
</dbReference>
<evidence type="ECO:0000256" key="1">
    <source>
        <dbReference type="ARBA" id="ARBA00022801"/>
    </source>
</evidence>
<dbReference type="InterPro" id="IPR023365">
    <property type="entry name" value="Sortase_dom-sf"/>
</dbReference>
<dbReference type="Pfam" id="PF04203">
    <property type="entry name" value="Sortase"/>
    <property type="match status" value="1"/>
</dbReference>
<dbReference type="RefSeq" id="WP_354194055.1">
    <property type="nucleotide sequence ID" value="NZ_JBEPLW010000001.1"/>
</dbReference>
<dbReference type="CDD" id="cd06166">
    <property type="entry name" value="Sortase_D_2"/>
    <property type="match status" value="1"/>
</dbReference>
<dbReference type="NCBIfam" id="TIGR01076">
    <property type="entry name" value="sortase_fam"/>
    <property type="match status" value="1"/>
</dbReference>
<organism evidence="2 3">
    <name type="scientific">Bhargavaea ullalensis</name>
    <dbReference type="NCBI Taxonomy" id="1265685"/>
    <lineage>
        <taxon>Bacteria</taxon>
        <taxon>Bacillati</taxon>
        <taxon>Bacillota</taxon>
        <taxon>Bacilli</taxon>
        <taxon>Bacillales</taxon>
        <taxon>Caryophanaceae</taxon>
        <taxon>Bhargavaea</taxon>
    </lineage>
</organism>
<dbReference type="GO" id="GO:0016787">
    <property type="term" value="F:hydrolase activity"/>
    <property type="evidence" value="ECO:0007669"/>
    <property type="project" value="UniProtKB-KW"/>
</dbReference>
<reference evidence="2 3" key="1">
    <citation type="submission" date="2024-06" db="EMBL/GenBank/DDBJ databases">
        <title>Genomic Encyclopedia of Type Strains, Phase IV (KMG-IV): sequencing the most valuable type-strain genomes for metagenomic binning, comparative biology and taxonomic classification.</title>
        <authorList>
            <person name="Goeker M."/>
        </authorList>
    </citation>
    <scope>NUCLEOTIDE SEQUENCE [LARGE SCALE GENOMIC DNA]</scope>
    <source>
        <strain evidence="2 3">DSM 26128</strain>
    </source>
</reference>
<gene>
    <name evidence="2" type="ORF">ABID49_000002</name>
</gene>
<proteinExistence type="predicted"/>
<sequence>MKKTVRRLGTVLILAGLLLLFCLGEGHLENRKAQDRLMDSFESIRAEAHGPGEPATGPDGDAAAAADDGLAGLLEIPKIDLQRPVLDGATPENLDLSLGSISGLDDPAAEGGSLAIAGHQTHVFGEYFSRIDELEPGDRITYETSSGTYTYEVFRSLVVYPHEVSVLDRQDGITLLSLVTCWPKHSSAQRLIVQAKQLD</sequence>